<protein>
    <submittedName>
        <fullName evidence="1">Uncharacterized protein</fullName>
    </submittedName>
</protein>
<accession>Q2FPS5</accession>
<gene>
    <name evidence="1" type="ordered locus">Mhun_0308</name>
</gene>
<sequence length="149" mass="17400">MRKGRNKLVLREGPESLDIHIHPDLHEESYSLLSQLNSPTFILHGSGDLDIPVSNAFYLEQKLRQNIEHVTRSVLLDCDHWFRSMPYDTMNRLTERLDGSCIHNSIDNRLYQCLSRFIWGHLQSEKERLLLTEGSDDKFIRAPSFSFSL</sequence>
<dbReference type="SUPFAM" id="SSF53474">
    <property type="entry name" value="alpha/beta-Hydrolases"/>
    <property type="match status" value="1"/>
</dbReference>
<dbReference type="EnsemblBacteria" id="ABD40078">
    <property type="protein sequence ID" value="ABD40078"/>
    <property type="gene ID" value="Mhun_0308"/>
</dbReference>
<dbReference type="STRING" id="323259.Mhun_0308"/>
<proteinExistence type="predicted"/>
<dbReference type="InterPro" id="IPR029058">
    <property type="entry name" value="AB_hydrolase_fold"/>
</dbReference>
<keyword evidence="2" id="KW-1185">Reference proteome</keyword>
<organism evidence="1 2">
    <name type="scientific">Methanospirillum hungatei JF-1 (strain ATCC 27890 / DSM 864 / NBRC 100397 / JF-1)</name>
    <dbReference type="NCBI Taxonomy" id="323259"/>
    <lineage>
        <taxon>Archaea</taxon>
        <taxon>Methanobacteriati</taxon>
        <taxon>Methanobacteriota</taxon>
        <taxon>Stenosarchaea group</taxon>
        <taxon>Methanomicrobia</taxon>
        <taxon>Methanomicrobiales</taxon>
        <taxon>Methanospirillaceae</taxon>
        <taxon>Methanospirillum</taxon>
    </lineage>
</organism>
<evidence type="ECO:0000313" key="2">
    <source>
        <dbReference type="Proteomes" id="UP000001941"/>
    </source>
</evidence>
<dbReference type="Proteomes" id="UP000001941">
    <property type="component" value="Chromosome"/>
</dbReference>
<dbReference type="OrthoDB" id="31240at2157"/>
<name>Q2FPS5_METHJ</name>
<dbReference type="Gene3D" id="3.40.50.1820">
    <property type="entry name" value="alpha/beta hydrolase"/>
    <property type="match status" value="1"/>
</dbReference>
<evidence type="ECO:0000313" key="1">
    <source>
        <dbReference type="EMBL" id="ABD40078.1"/>
    </source>
</evidence>
<dbReference type="EMBL" id="CP000254">
    <property type="protein sequence ID" value="ABD40078.1"/>
    <property type="molecule type" value="Genomic_DNA"/>
</dbReference>
<dbReference type="GeneID" id="3924326"/>
<dbReference type="HOGENOM" id="CLU_1745562_0_0_2"/>
<dbReference type="RefSeq" id="WP_011447373.1">
    <property type="nucleotide sequence ID" value="NC_007796.1"/>
</dbReference>
<reference evidence="2" key="1">
    <citation type="journal article" date="2016" name="Stand. Genomic Sci.">
        <title>Complete genome sequence of Methanospirillum hungatei type strain JF1.</title>
        <authorList>
            <person name="Gunsalus R.P."/>
            <person name="Cook L.E."/>
            <person name="Crable B."/>
            <person name="Rohlin L."/>
            <person name="McDonald E."/>
            <person name="Mouttaki H."/>
            <person name="Sieber J.R."/>
            <person name="Poweleit N."/>
            <person name="Zhou H."/>
            <person name="Lapidus A.L."/>
            <person name="Daligault H.E."/>
            <person name="Land M."/>
            <person name="Gilna P."/>
            <person name="Ivanova N."/>
            <person name="Kyrpides N."/>
            <person name="Culley D.E."/>
            <person name="McInerney M.J."/>
        </authorList>
    </citation>
    <scope>NUCLEOTIDE SEQUENCE [LARGE SCALE GENOMIC DNA]</scope>
    <source>
        <strain evidence="2">ATCC 27890 / DSM 864 / NBRC 100397 / JF-1</strain>
    </source>
</reference>
<dbReference type="KEGG" id="mhu:Mhun_0308"/>
<dbReference type="AlphaFoldDB" id="Q2FPS5"/>
<dbReference type="eggNOG" id="arCOG01661">
    <property type="taxonomic scope" value="Archaea"/>
</dbReference>
<dbReference type="InParanoid" id="Q2FPS5"/>